<dbReference type="EMBL" id="SACS01000015">
    <property type="protein sequence ID" value="RVU35414.1"/>
    <property type="molecule type" value="Genomic_DNA"/>
</dbReference>
<feature type="transmembrane region" description="Helical" evidence="9">
    <location>
        <begin position="488"/>
        <end position="516"/>
    </location>
</feature>
<evidence type="ECO:0000256" key="3">
    <source>
        <dbReference type="ARBA" id="ARBA00022538"/>
    </source>
</evidence>
<gene>
    <name evidence="9 10" type="primary">kdpA</name>
    <name evidence="10" type="ORF">EOE67_13630</name>
</gene>
<evidence type="ECO:0000256" key="1">
    <source>
        <dbReference type="ARBA" id="ARBA00022448"/>
    </source>
</evidence>
<name>A0A437QLL7_9GAMM</name>
<dbReference type="GO" id="GO:0016787">
    <property type="term" value="F:hydrolase activity"/>
    <property type="evidence" value="ECO:0007669"/>
    <property type="project" value="UniProtKB-KW"/>
</dbReference>
<organism evidence="10 11">
    <name type="scientific">Rheinheimera riviphila</name>
    <dbReference type="NCBI Taxonomy" id="1834037"/>
    <lineage>
        <taxon>Bacteria</taxon>
        <taxon>Pseudomonadati</taxon>
        <taxon>Pseudomonadota</taxon>
        <taxon>Gammaproteobacteria</taxon>
        <taxon>Chromatiales</taxon>
        <taxon>Chromatiaceae</taxon>
        <taxon>Rheinheimera</taxon>
    </lineage>
</organism>
<evidence type="ECO:0000256" key="5">
    <source>
        <dbReference type="ARBA" id="ARBA00022958"/>
    </source>
</evidence>
<dbReference type="GO" id="GO:0030955">
    <property type="term" value="F:potassium ion binding"/>
    <property type="evidence" value="ECO:0007669"/>
    <property type="project" value="UniProtKB-UniRule"/>
</dbReference>
<comment type="subunit">
    <text evidence="9">The system is composed of three essential subunits: KdpA, KdpB and KdpC.</text>
</comment>
<keyword evidence="3 9" id="KW-0633">Potassium transport</keyword>
<evidence type="ECO:0000256" key="6">
    <source>
        <dbReference type="ARBA" id="ARBA00022989"/>
    </source>
</evidence>
<keyword evidence="6 9" id="KW-1133">Transmembrane helix</keyword>
<evidence type="ECO:0000313" key="10">
    <source>
        <dbReference type="EMBL" id="RVU35414.1"/>
    </source>
</evidence>
<feature type="transmembrane region" description="Helical" evidence="9">
    <location>
        <begin position="129"/>
        <end position="150"/>
    </location>
</feature>
<keyword evidence="11" id="KW-1185">Reference proteome</keyword>
<comment type="similarity">
    <text evidence="9">Belongs to the KdpA family.</text>
</comment>
<evidence type="ECO:0000313" key="11">
    <source>
        <dbReference type="Proteomes" id="UP000283077"/>
    </source>
</evidence>
<evidence type="ECO:0000256" key="9">
    <source>
        <dbReference type="HAMAP-Rule" id="MF_00275"/>
    </source>
</evidence>
<feature type="transmembrane region" description="Helical" evidence="9">
    <location>
        <begin position="528"/>
        <end position="549"/>
    </location>
</feature>
<keyword evidence="5 9" id="KW-0630">Potassium</keyword>
<feature type="transmembrane region" description="Helical" evidence="9">
    <location>
        <begin position="290"/>
        <end position="311"/>
    </location>
</feature>
<keyword evidence="10" id="KW-0378">Hydrolase</keyword>
<dbReference type="Pfam" id="PF03814">
    <property type="entry name" value="KdpA"/>
    <property type="match status" value="1"/>
</dbReference>
<dbReference type="OrthoDB" id="9763796at2"/>
<comment type="function">
    <text evidence="9">Part of the high-affinity ATP-driven potassium transport (or Kdp) system, which catalyzes the hydrolysis of ATP coupled with the electrogenic transport of potassium into the cytoplasm. This subunit binds the extracellular potassium ions and delivers the ions to the membrane domain of KdpB through an intramembrane tunnel.</text>
</comment>
<evidence type="ECO:0000256" key="2">
    <source>
        <dbReference type="ARBA" id="ARBA00022475"/>
    </source>
</evidence>
<feature type="transmembrane region" description="Helical" evidence="9">
    <location>
        <begin position="180"/>
        <end position="201"/>
    </location>
</feature>
<evidence type="ECO:0000256" key="7">
    <source>
        <dbReference type="ARBA" id="ARBA00023065"/>
    </source>
</evidence>
<comment type="caution">
    <text evidence="9">Lacks conserved residue(s) required for the propagation of feature annotation.</text>
</comment>
<reference evidence="10 11" key="1">
    <citation type="submission" date="2019-01" db="EMBL/GenBank/DDBJ databases">
        <authorList>
            <person name="Chen W.-M."/>
        </authorList>
    </citation>
    <scope>NUCLEOTIDE SEQUENCE [LARGE SCALE GENOMIC DNA]</scope>
    <source>
        <strain evidence="10 11">KYPC3</strain>
    </source>
</reference>
<sequence length="591" mass="63059">MEIMLILTLSLLLAWPLGSYMTGIFSGQAHWSDRLFGPLERVFYKVLGINQHQGMDWKSFGIAFLLSNLVLGLIAFLLLLLQHLLPLNPDGVGPLSWDLALHTAVSFITNTNQQHYSGQAQLSFLSQSFVIVTLQFVTPAMGLAVCLAVLRGLLGGRNQATAQEGEARDLGNYYQDTVRAVLRLMIPLAAIVALLLSSQGVPSTYQPSPTVSVLEPGQSLTEQKIPLGPVAAMVAIKQLGTNGGGWYGPNSANPLENPTPLSNLIETIALVLIPIAVVFMAGGMLRQRGFALMSLGVMGFLSLLCVAAAVYSEQQPNIAFADLAQSSGNMEGKEVRFGTDLSALWATLTTQTSNGSVNAMHDSMNPLAGLVTRSGMLINAIWGGIGCGFVNFIVYVWIAVFIAGLMIGRTPEIFGRKLEKAELSALGVLLVLPSAVILLFTAITLSFPALIGNSNPGLHGISQVFYEYTSAFANNGSGFEGLADNTPWWNITCVIVLLLGRYLPLLIPLYITGMLAKKRQIPPSAASLPLANVTFGVTLLTVILILNFLSFLPSMVLGPIGEGLAETQIEAISQQTSTITTQLQSVTGGAQ</sequence>
<keyword evidence="2 9" id="KW-1003">Cell membrane</keyword>
<dbReference type="PIRSF" id="PIRSF001294">
    <property type="entry name" value="K_ATPaseA"/>
    <property type="match status" value="1"/>
</dbReference>
<dbReference type="NCBIfam" id="TIGR00680">
    <property type="entry name" value="kdpA"/>
    <property type="match status" value="1"/>
</dbReference>
<feature type="transmembrane region" description="Helical" evidence="9">
    <location>
        <begin position="380"/>
        <end position="407"/>
    </location>
</feature>
<dbReference type="GO" id="GO:0008556">
    <property type="term" value="F:P-type potassium transmembrane transporter activity"/>
    <property type="evidence" value="ECO:0007669"/>
    <property type="project" value="InterPro"/>
</dbReference>
<dbReference type="Proteomes" id="UP000283077">
    <property type="component" value="Unassembled WGS sequence"/>
</dbReference>
<dbReference type="PANTHER" id="PTHR30607">
    <property type="entry name" value="POTASSIUM-TRANSPORTING ATPASE A CHAIN"/>
    <property type="match status" value="1"/>
</dbReference>
<feature type="transmembrane region" description="Helical" evidence="9">
    <location>
        <begin position="264"/>
        <end position="283"/>
    </location>
</feature>
<feature type="transmembrane region" description="Helical" evidence="9">
    <location>
        <begin position="60"/>
        <end position="80"/>
    </location>
</feature>
<keyword evidence="4 9" id="KW-0812">Transmembrane</keyword>
<evidence type="ECO:0000256" key="4">
    <source>
        <dbReference type="ARBA" id="ARBA00022692"/>
    </source>
</evidence>
<dbReference type="GO" id="GO:0005886">
    <property type="term" value="C:plasma membrane"/>
    <property type="evidence" value="ECO:0007669"/>
    <property type="project" value="UniProtKB-SubCell"/>
</dbReference>
<dbReference type="AlphaFoldDB" id="A0A437QLL7"/>
<dbReference type="HAMAP" id="MF_00275">
    <property type="entry name" value="KdpA"/>
    <property type="match status" value="1"/>
</dbReference>
<comment type="caution">
    <text evidence="10">The sequence shown here is derived from an EMBL/GenBank/DDBJ whole genome shotgun (WGS) entry which is preliminary data.</text>
</comment>
<comment type="subcellular location">
    <subcellularLocation>
        <location evidence="9">Cell membrane</location>
        <topology evidence="9">Multi-pass membrane protein</topology>
    </subcellularLocation>
</comment>
<keyword evidence="7 9" id="KW-0406">Ion transport</keyword>
<protein>
    <recommendedName>
        <fullName evidence="9">Potassium-transporting ATPase potassium-binding subunit</fullName>
    </recommendedName>
    <alternativeName>
        <fullName evidence="9">ATP phosphohydrolase [potassium-transporting] A chain</fullName>
    </alternativeName>
    <alternativeName>
        <fullName evidence="9">Potassium-binding and translocating subunit A</fullName>
    </alternativeName>
    <alternativeName>
        <fullName evidence="9">Potassium-translocating ATPase A chain</fullName>
    </alternativeName>
</protein>
<evidence type="ECO:0000256" key="8">
    <source>
        <dbReference type="ARBA" id="ARBA00023136"/>
    </source>
</evidence>
<dbReference type="InterPro" id="IPR004623">
    <property type="entry name" value="KdpA"/>
</dbReference>
<dbReference type="PANTHER" id="PTHR30607:SF2">
    <property type="entry name" value="POTASSIUM-TRANSPORTING ATPASE POTASSIUM-BINDING SUBUNIT"/>
    <property type="match status" value="1"/>
</dbReference>
<dbReference type="RefSeq" id="WP_127699853.1">
    <property type="nucleotide sequence ID" value="NZ_SACS01000015.1"/>
</dbReference>
<proteinExistence type="inferred from homology"/>
<keyword evidence="1 9" id="KW-0813">Transport</keyword>
<feature type="transmembrane region" description="Helical" evidence="9">
    <location>
        <begin position="428"/>
        <end position="451"/>
    </location>
</feature>
<keyword evidence="8 9" id="KW-0472">Membrane</keyword>
<accession>A0A437QLL7</accession>